<evidence type="ECO:0000313" key="2">
    <source>
        <dbReference type="Proteomes" id="UP000247555"/>
    </source>
</evidence>
<name>A0A318KK00_9NEIS</name>
<dbReference type="Proteomes" id="UP000247555">
    <property type="component" value="Unassembled WGS sequence"/>
</dbReference>
<gene>
    <name evidence="1" type="ORF">DFR34_12116</name>
</gene>
<organism evidence="1 2">
    <name type="scientific">Rivihabitans pingtungensis</name>
    <dbReference type="NCBI Taxonomy" id="1054498"/>
    <lineage>
        <taxon>Bacteria</taxon>
        <taxon>Pseudomonadati</taxon>
        <taxon>Pseudomonadota</taxon>
        <taxon>Betaproteobacteria</taxon>
        <taxon>Neisseriales</taxon>
        <taxon>Aquaspirillaceae</taxon>
        <taxon>Rivihabitans</taxon>
    </lineage>
</organism>
<protein>
    <submittedName>
        <fullName evidence="1">Uncharacterized protein</fullName>
    </submittedName>
</protein>
<proteinExistence type="predicted"/>
<evidence type="ECO:0000313" key="1">
    <source>
        <dbReference type="EMBL" id="PXX76762.1"/>
    </source>
</evidence>
<comment type="caution">
    <text evidence="1">The sequence shown here is derived from an EMBL/GenBank/DDBJ whole genome shotgun (WGS) entry which is preliminary data.</text>
</comment>
<sequence>MTPLNTAPHSSHTLRRELHDLGLRMCVLRSRLHALLAG</sequence>
<dbReference type="AlphaFoldDB" id="A0A318KK00"/>
<accession>A0A318KK00</accession>
<keyword evidence="2" id="KW-1185">Reference proteome</keyword>
<dbReference type="EMBL" id="QJKI01000021">
    <property type="protein sequence ID" value="PXX76762.1"/>
    <property type="molecule type" value="Genomic_DNA"/>
</dbReference>
<reference evidence="1 2" key="1">
    <citation type="submission" date="2018-05" db="EMBL/GenBank/DDBJ databases">
        <title>Genomic Encyclopedia of Type Strains, Phase IV (KMG-IV): sequencing the most valuable type-strain genomes for metagenomic binning, comparative biology and taxonomic classification.</title>
        <authorList>
            <person name="Goeker M."/>
        </authorList>
    </citation>
    <scope>NUCLEOTIDE SEQUENCE [LARGE SCALE GENOMIC DNA]</scope>
    <source>
        <strain evidence="1 2">DSM 29661</strain>
    </source>
</reference>